<gene>
    <name evidence="1" type="ORF">HINF_LOCUS37057</name>
    <name evidence="2" type="ORF">HINF_LOCUS63876</name>
</gene>
<name>A0AA86QAN0_9EUKA</name>
<reference evidence="1" key="1">
    <citation type="submission" date="2023-06" db="EMBL/GenBank/DDBJ databases">
        <authorList>
            <person name="Kurt Z."/>
        </authorList>
    </citation>
    <scope>NUCLEOTIDE SEQUENCE</scope>
</reference>
<protein>
    <submittedName>
        <fullName evidence="2">Hypothetical_protein</fullName>
    </submittedName>
</protein>
<evidence type="ECO:0000313" key="3">
    <source>
        <dbReference type="Proteomes" id="UP001642409"/>
    </source>
</evidence>
<dbReference type="AlphaFoldDB" id="A0AA86QAN0"/>
<reference evidence="2 3" key="2">
    <citation type="submission" date="2024-07" db="EMBL/GenBank/DDBJ databases">
        <authorList>
            <person name="Akdeniz Z."/>
        </authorList>
    </citation>
    <scope>NUCLEOTIDE SEQUENCE [LARGE SCALE GENOMIC DNA]</scope>
</reference>
<evidence type="ECO:0000313" key="2">
    <source>
        <dbReference type="EMBL" id="CAL6087918.1"/>
    </source>
</evidence>
<dbReference type="Proteomes" id="UP001642409">
    <property type="component" value="Unassembled WGS sequence"/>
</dbReference>
<evidence type="ECO:0000313" key="1">
    <source>
        <dbReference type="EMBL" id="CAI9949412.1"/>
    </source>
</evidence>
<accession>A0AA86QAN0</accession>
<proteinExistence type="predicted"/>
<dbReference type="EMBL" id="CATOUU010000797">
    <property type="protein sequence ID" value="CAI9949412.1"/>
    <property type="molecule type" value="Genomic_DNA"/>
</dbReference>
<organism evidence="1">
    <name type="scientific">Hexamita inflata</name>
    <dbReference type="NCBI Taxonomy" id="28002"/>
    <lineage>
        <taxon>Eukaryota</taxon>
        <taxon>Metamonada</taxon>
        <taxon>Diplomonadida</taxon>
        <taxon>Hexamitidae</taxon>
        <taxon>Hexamitinae</taxon>
        <taxon>Hexamita</taxon>
    </lineage>
</organism>
<sequence>MSPREERRSQYDLTCKNDSDTIKHLSPFYLSQNKVHIDTNMHIYFKSADGLFYDPQSRDGFYTTLYYTFEKVYFMSILTLERLQLQSRVKFSVIKVNMPINRCKYVNIPDLENQVILNLKWEKQNQDK</sequence>
<keyword evidence="3" id="KW-1185">Reference proteome</keyword>
<dbReference type="EMBL" id="CAXDID020000404">
    <property type="protein sequence ID" value="CAL6087918.1"/>
    <property type="molecule type" value="Genomic_DNA"/>
</dbReference>
<comment type="caution">
    <text evidence="1">The sequence shown here is derived from an EMBL/GenBank/DDBJ whole genome shotgun (WGS) entry which is preliminary data.</text>
</comment>